<accession>A0A6T1GLY1</accession>
<protein>
    <submittedName>
        <fullName evidence="2">Uncharacterized protein</fullName>
    </submittedName>
</protein>
<sequence>MATPVPSQAEALEAWRDRLMAGQLYQKVTPMHARLAVEDGVLETVINGKVETTKTYKAGDYILLGTEGEKYVLGADKFGERYDLATVEDAGDADLSSQGYKVYRPTGRVWAAQLDADAVQAAFPAGKFIAAWGSEMVVEAGDYIATPYPAAGEIYRVEKSAFANTYKPVEP</sequence>
<dbReference type="EMBL" id="HBNR01055233">
    <property type="protein sequence ID" value="CAE4621507.1"/>
    <property type="molecule type" value="Transcribed_RNA"/>
</dbReference>
<evidence type="ECO:0000313" key="1">
    <source>
        <dbReference type="EMBL" id="CAE4621504.1"/>
    </source>
</evidence>
<evidence type="ECO:0000313" key="2">
    <source>
        <dbReference type="EMBL" id="CAE4621507.1"/>
    </source>
</evidence>
<gene>
    <name evidence="1" type="ORF">AMON00008_LOCUS38807</name>
    <name evidence="2" type="ORF">AMON00008_LOCUS38808</name>
</gene>
<reference evidence="2" key="1">
    <citation type="submission" date="2021-01" db="EMBL/GenBank/DDBJ databases">
        <authorList>
            <person name="Corre E."/>
            <person name="Pelletier E."/>
            <person name="Niang G."/>
            <person name="Scheremetjew M."/>
            <person name="Finn R."/>
            <person name="Kale V."/>
            <person name="Holt S."/>
            <person name="Cochrane G."/>
            <person name="Meng A."/>
            <person name="Brown T."/>
            <person name="Cohen L."/>
        </authorList>
    </citation>
    <scope>NUCLEOTIDE SEQUENCE</scope>
    <source>
        <strain evidence="2">CCMP3105</strain>
    </source>
</reference>
<dbReference type="EMBL" id="HBNR01055231">
    <property type="protein sequence ID" value="CAE4621504.1"/>
    <property type="molecule type" value="Transcribed_RNA"/>
</dbReference>
<name>A0A6T1GLY1_9DINO</name>
<dbReference type="AlphaFoldDB" id="A0A6T1GLY1"/>
<proteinExistence type="predicted"/>
<organism evidence="2">
    <name type="scientific">Alexandrium monilatum</name>
    <dbReference type="NCBI Taxonomy" id="311494"/>
    <lineage>
        <taxon>Eukaryota</taxon>
        <taxon>Sar</taxon>
        <taxon>Alveolata</taxon>
        <taxon>Dinophyceae</taxon>
        <taxon>Gonyaulacales</taxon>
        <taxon>Pyrocystaceae</taxon>
        <taxon>Alexandrium</taxon>
    </lineage>
</organism>